<dbReference type="AlphaFoldDB" id="A0AAD6PCY7"/>
<comment type="caution">
    <text evidence="2">The sequence shown here is derived from an EMBL/GenBank/DDBJ whole genome shotgun (WGS) entry which is preliminary data.</text>
</comment>
<dbReference type="Proteomes" id="UP001162972">
    <property type="component" value="Chromosome 16"/>
</dbReference>
<protein>
    <submittedName>
        <fullName evidence="2">Uncharacterized protein</fullName>
    </submittedName>
</protein>
<gene>
    <name evidence="2" type="ORF">OIU84_024838</name>
</gene>
<reference evidence="2 3" key="1">
    <citation type="journal article" date="2023" name="Int. J. Mol. Sci.">
        <title>De Novo Assembly and Annotation of 11 Diverse Shrub Willow (Salix) Genomes Reveals Novel Gene Organization in Sex-Linked Regions.</title>
        <authorList>
            <person name="Hyden B."/>
            <person name="Feng K."/>
            <person name="Yates T.B."/>
            <person name="Jawdy S."/>
            <person name="Cereghino C."/>
            <person name="Smart L.B."/>
            <person name="Muchero W."/>
        </authorList>
    </citation>
    <scope>NUCLEOTIDE SEQUENCE [LARGE SCALE GENOMIC DNA]</scope>
    <source>
        <tissue evidence="2">Shoot tip</tissue>
    </source>
</reference>
<feature type="region of interest" description="Disordered" evidence="1">
    <location>
        <begin position="15"/>
        <end position="49"/>
    </location>
</feature>
<keyword evidence="3" id="KW-1185">Reference proteome</keyword>
<organism evidence="2 3">
    <name type="scientific">Salix udensis</name>
    <dbReference type="NCBI Taxonomy" id="889485"/>
    <lineage>
        <taxon>Eukaryota</taxon>
        <taxon>Viridiplantae</taxon>
        <taxon>Streptophyta</taxon>
        <taxon>Embryophyta</taxon>
        <taxon>Tracheophyta</taxon>
        <taxon>Spermatophyta</taxon>
        <taxon>Magnoliopsida</taxon>
        <taxon>eudicotyledons</taxon>
        <taxon>Gunneridae</taxon>
        <taxon>Pentapetalae</taxon>
        <taxon>rosids</taxon>
        <taxon>fabids</taxon>
        <taxon>Malpighiales</taxon>
        <taxon>Salicaceae</taxon>
        <taxon>Saliceae</taxon>
        <taxon>Salix</taxon>
    </lineage>
</organism>
<dbReference type="EMBL" id="JAPFFJ010000006">
    <property type="protein sequence ID" value="KAJ6423943.1"/>
    <property type="molecule type" value="Genomic_DNA"/>
</dbReference>
<name>A0AAD6PCY7_9ROSI</name>
<evidence type="ECO:0000313" key="3">
    <source>
        <dbReference type="Proteomes" id="UP001162972"/>
    </source>
</evidence>
<evidence type="ECO:0000313" key="2">
    <source>
        <dbReference type="EMBL" id="KAJ6423943.1"/>
    </source>
</evidence>
<accession>A0AAD6PCY7</accession>
<proteinExistence type="predicted"/>
<evidence type="ECO:0000256" key="1">
    <source>
        <dbReference type="SAM" id="MobiDB-lite"/>
    </source>
</evidence>
<sequence>MMIVRNSDISQLELQPIKDIQNQSPNEVLEEDCGTPGHTVPEEKSEEQNQAQAMALLSKEKDYGTEMIIENIEEYVHVELPADPHNYSPPKITEDTSELEVSRLGAELNTGIQKDSLNEVQVEERNGCRDITKRRPPHRIL</sequence>